<reference evidence="1" key="1">
    <citation type="submission" date="2020-10" db="EMBL/GenBank/DDBJ databases">
        <authorList>
            <person name="Hahn C.J."/>
            <person name="Laso-Perez R."/>
            <person name="Vulcano F."/>
            <person name="Vaziourakis K.-M."/>
            <person name="Stokke R."/>
            <person name="Steen I.H."/>
            <person name="Teske A."/>
            <person name="Boetius A."/>
            <person name="Liebeke M."/>
            <person name="Amann R."/>
            <person name="Knittel K."/>
        </authorList>
    </citation>
    <scope>NUCLEOTIDE SEQUENCE</scope>
    <source>
        <strain evidence="1">Gfbio:e3339647-f889-4370-9287-4fb5cb688e4c:AG392M11_GoMArc1</strain>
    </source>
</reference>
<accession>A0A811T4B9</accession>
<gene>
    <name evidence="1" type="ORF">DIAAKJNI_00233</name>
</gene>
<protein>
    <submittedName>
        <fullName evidence="1">Uncharacterized protein</fullName>
    </submittedName>
</protein>
<dbReference type="AlphaFoldDB" id="A0A811T4B9"/>
<dbReference type="Proteomes" id="UP000639006">
    <property type="component" value="Unassembled WGS sequence"/>
</dbReference>
<evidence type="ECO:0000313" key="1">
    <source>
        <dbReference type="EMBL" id="CAD6492126.1"/>
    </source>
</evidence>
<organism evidence="1">
    <name type="scientific">Candidatus Argoarchaeum ethanivorans</name>
    <dbReference type="NCBI Taxonomy" id="2608793"/>
    <lineage>
        <taxon>Archaea</taxon>
        <taxon>Methanobacteriati</taxon>
        <taxon>Methanobacteriota</taxon>
        <taxon>Stenosarchaea group</taxon>
        <taxon>Methanomicrobia</taxon>
        <taxon>Methanosarcinales</taxon>
        <taxon>Methanosarcinales incertae sedis</taxon>
        <taxon>GOM Arc I cluster</taxon>
        <taxon>Candidatus Argoarchaeum</taxon>
    </lineage>
</organism>
<comment type="caution">
    <text evidence="1">The sequence shown here is derived from an EMBL/GenBank/DDBJ whole genome shotgun (WGS) entry which is preliminary data.</text>
</comment>
<dbReference type="EMBL" id="CAJHIQ010000009">
    <property type="protein sequence ID" value="CAD6492126.1"/>
    <property type="molecule type" value="Genomic_DNA"/>
</dbReference>
<proteinExistence type="predicted"/>
<sequence>MGDGEVKILMTSIVDLKKSQQNFLGKNLVKHPSLRLDNRPHQFVKYLSKSHEVTVRSINDWWKGGQDNPEDYSSDFDDVFGRIEVLHLTEKKVSPILQELFSVKRVKEVLNGNFDVHIDRGGDYECPKKEK</sequence>
<name>A0A811T4B9_9EURY</name>